<dbReference type="EnsemblPlants" id="AUR62014189-RA">
    <property type="protein sequence ID" value="AUR62014189-RA:cds"/>
    <property type="gene ID" value="AUR62014189"/>
</dbReference>
<dbReference type="InterPro" id="IPR000008">
    <property type="entry name" value="C2_dom"/>
</dbReference>
<dbReference type="InterPro" id="IPR035892">
    <property type="entry name" value="C2_domain_sf"/>
</dbReference>
<dbReference type="Gramene" id="AUR62014189-RA">
    <property type="protein sequence ID" value="AUR62014189-RA:cds"/>
    <property type="gene ID" value="AUR62014189"/>
</dbReference>
<dbReference type="PROSITE" id="PS50004">
    <property type="entry name" value="C2"/>
    <property type="match status" value="1"/>
</dbReference>
<proteinExistence type="inferred from homology"/>
<dbReference type="GeneID" id="110694425"/>
<dbReference type="OrthoDB" id="73919at2759"/>
<keyword evidence="9" id="KW-0472">Membrane</keyword>
<reference evidence="13" key="1">
    <citation type="journal article" date="2017" name="Nature">
        <title>The genome of Chenopodium quinoa.</title>
        <authorList>
            <person name="Jarvis D.E."/>
            <person name="Ho Y.S."/>
            <person name="Lightfoot D.J."/>
            <person name="Schmoeckel S.M."/>
            <person name="Li B."/>
            <person name="Borm T.J.A."/>
            <person name="Ohyanagi H."/>
            <person name="Mineta K."/>
            <person name="Michell C.T."/>
            <person name="Saber N."/>
            <person name="Kharbatia N.M."/>
            <person name="Rupper R.R."/>
            <person name="Sharp A.R."/>
            <person name="Dally N."/>
            <person name="Boughton B.A."/>
            <person name="Woo Y.H."/>
            <person name="Gao G."/>
            <person name="Schijlen E.G.W.M."/>
            <person name="Guo X."/>
            <person name="Momin A.A."/>
            <person name="Negrao S."/>
            <person name="Al-Babili S."/>
            <person name="Gehring C."/>
            <person name="Roessner U."/>
            <person name="Jung C."/>
            <person name="Murphy K."/>
            <person name="Arold S.T."/>
            <person name="Gojobori T."/>
            <person name="van der Linden C.G."/>
            <person name="van Loo E.N."/>
            <person name="Jellen E.N."/>
            <person name="Maughan P.J."/>
            <person name="Tester M."/>
        </authorList>
    </citation>
    <scope>NUCLEOTIDE SEQUENCE [LARGE SCALE GENOMIC DNA]</scope>
    <source>
        <strain evidence="13">cv. PI 614886</strain>
    </source>
</reference>
<dbReference type="KEGG" id="cqi:110694425"/>
<keyword evidence="3" id="KW-0343">GTPase activation</keyword>
<evidence type="ECO:0000256" key="6">
    <source>
        <dbReference type="ARBA" id="ARBA00022723"/>
    </source>
</evidence>
<evidence type="ECO:0000256" key="10">
    <source>
        <dbReference type="ARBA" id="ARBA00023242"/>
    </source>
</evidence>
<dbReference type="InterPro" id="IPR044562">
    <property type="entry name" value="CAR1-11"/>
</dbReference>
<dbReference type="Proteomes" id="UP000596660">
    <property type="component" value="Unplaced"/>
</dbReference>
<evidence type="ECO:0000256" key="9">
    <source>
        <dbReference type="ARBA" id="ARBA00023136"/>
    </source>
</evidence>
<feature type="domain" description="C2" evidence="12">
    <location>
        <begin position="1"/>
        <end position="108"/>
    </location>
</feature>
<evidence type="ECO:0000256" key="7">
    <source>
        <dbReference type="ARBA" id="ARBA00022837"/>
    </source>
</evidence>
<comment type="subcellular location">
    <subcellularLocation>
        <location evidence="2">Cell membrane</location>
    </subcellularLocation>
    <subcellularLocation>
        <location evidence="1">Nucleus</location>
    </subcellularLocation>
</comment>
<comment type="similarity">
    <text evidence="11">Belongs to the plant CAR protein family.</text>
</comment>
<keyword evidence="8" id="KW-0446">Lipid-binding</keyword>
<dbReference type="GO" id="GO:0008289">
    <property type="term" value="F:lipid binding"/>
    <property type="evidence" value="ECO:0007669"/>
    <property type="project" value="UniProtKB-KW"/>
</dbReference>
<evidence type="ECO:0000259" key="12">
    <source>
        <dbReference type="PROSITE" id="PS50004"/>
    </source>
</evidence>
<dbReference type="Pfam" id="PF00168">
    <property type="entry name" value="C2"/>
    <property type="match status" value="1"/>
</dbReference>
<sequence length="164" mass="18392">MAMANIIGLLKIRVIKGTNLVIKDSSSSDPYVIITMGSQKLKTRHVKNDCNPEWNDELTLAIYDLDDPINLTVYDKDTFTSDDLMGEAQIDIKPYVECLKARLCDLPDGTVVDKILPSRENSIADVSQIIWKDGKLVQDMILRLKNAATGEVEIQIEWVDVPKS</sequence>
<name>A0A803LJP2_CHEQI</name>
<keyword evidence="14" id="KW-1185">Reference proteome</keyword>
<keyword evidence="5" id="KW-0938">Abscisic acid signaling pathway</keyword>
<keyword evidence="4" id="KW-1003">Cell membrane</keyword>
<dbReference type="GO" id="GO:0005096">
    <property type="term" value="F:GTPase activator activity"/>
    <property type="evidence" value="ECO:0007669"/>
    <property type="project" value="UniProtKB-KW"/>
</dbReference>
<dbReference type="SMART" id="SM00239">
    <property type="entry name" value="C2"/>
    <property type="match status" value="1"/>
</dbReference>
<evidence type="ECO:0000256" key="5">
    <source>
        <dbReference type="ARBA" id="ARBA00022682"/>
    </source>
</evidence>
<organism evidence="13 14">
    <name type="scientific">Chenopodium quinoa</name>
    <name type="common">Quinoa</name>
    <dbReference type="NCBI Taxonomy" id="63459"/>
    <lineage>
        <taxon>Eukaryota</taxon>
        <taxon>Viridiplantae</taxon>
        <taxon>Streptophyta</taxon>
        <taxon>Embryophyta</taxon>
        <taxon>Tracheophyta</taxon>
        <taxon>Spermatophyta</taxon>
        <taxon>Magnoliopsida</taxon>
        <taxon>eudicotyledons</taxon>
        <taxon>Gunneridae</taxon>
        <taxon>Pentapetalae</taxon>
        <taxon>Caryophyllales</taxon>
        <taxon>Chenopodiaceae</taxon>
        <taxon>Chenopodioideae</taxon>
        <taxon>Atripliceae</taxon>
        <taxon>Chenopodium</taxon>
    </lineage>
</organism>
<dbReference type="GO" id="GO:0009738">
    <property type="term" value="P:abscisic acid-activated signaling pathway"/>
    <property type="evidence" value="ECO:0007669"/>
    <property type="project" value="UniProtKB-KW"/>
</dbReference>
<gene>
    <name evidence="13" type="primary">LOC110694425</name>
</gene>
<dbReference type="RefSeq" id="XP_021727289.1">
    <property type="nucleotide sequence ID" value="XM_021871597.1"/>
</dbReference>
<dbReference type="AlphaFoldDB" id="A0A803LJP2"/>
<dbReference type="Gene3D" id="2.60.40.150">
    <property type="entry name" value="C2 domain"/>
    <property type="match status" value="1"/>
</dbReference>
<reference evidence="13" key="2">
    <citation type="submission" date="2021-03" db="UniProtKB">
        <authorList>
            <consortium name="EnsemblPlants"/>
        </authorList>
    </citation>
    <scope>IDENTIFICATION</scope>
</reference>
<dbReference type="GO" id="GO:0005886">
    <property type="term" value="C:plasma membrane"/>
    <property type="evidence" value="ECO:0007669"/>
    <property type="project" value="UniProtKB-SubCell"/>
</dbReference>
<dbReference type="PANTHER" id="PTHR45933:SF12">
    <property type="entry name" value="PROTEIN C2-DOMAIN ABA-RELATED 9"/>
    <property type="match status" value="1"/>
</dbReference>
<evidence type="ECO:0000256" key="3">
    <source>
        <dbReference type="ARBA" id="ARBA00022468"/>
    </source>
</evidence>
<dbReference type="OMA" id="FLEVHKM"/>
<evidence type="ECO:0000256" key="2">
    <source>
        <dbReference type="ARBA" id="ARBA00004236"/>
    </source>
</evidence>
<accession>A0A803LJP2</accession>
<evidence type="ECO:0000256" key="4">
    <source>
        <dbReference type="ARBA" id="ARBA00022475"/>
    </source>
</evidence>
<dbReference type="GO" id="GO:0005634">
    <property type="term" value="C:nucleus"/>
    <property type="evidence" value="ECO:0007669"/>
    <property type="project" value="UniProtKB-SubCell"/>
</dbReference>
<evidence type="ECO:0000313" key="13">
    <source>
        <dbReference type="EnsemblPlants" id="AUR62014189-RA:cds"/>
    </source>
</evidence>
<evidence type="ECO:0000313" key="14">
    <source>
        <dbReference type="Proteomes" id="UP000596660"/>
    </source>
</evidence>
<evidence type="ECO:0000256" key="1">
    <source>
        <dbReference type="ARBA" id="ARBA00004123"/>
    </source>
</evidence>
<dbReference type="PANTHER" id="PTHR45933">
    <property type="entry name" value="PROTEIN C2-DOMAIN ABA-RELATED 4"/>
    <property type="match status" value="1"/>
</dbReference>
<keyword evidence="7" id="KW-0106">Calcium</keyword>
<evidence type="ECO:0000256" key="8">
    <source>
        <dbReference type="ARBA" id="ARBA00023121"/>
    </source>
</evidence>
<keyword evidence="6" id="KW-0479">Metal-binding</keyword>
<evidence type="ECO:0000256" key="11">
    <source>
        <dbReference type="ARBA" id="ARBA00024037"/>
    </source>
</evidence>
<keyword evidence="10" id="KW-0539">Nucleus</keyword>
<dbReference type="GO" id="GO:0046872">
    <property type="term" value="F:metal ion binding"/>
    <property type="evidence" value="ECO:0007669"/>
    <property type="project" value="UniProtKB-KW"/>
</dbReference>
<dbReference type="SUPFAM" id="SSF49562">
    <property type="entry name" value="C2 domain (Calcium/lipid-binding domain, CaLB)"/>
    <property type="match status" value="1"/>
</dbReference>
<protein>
    <recommendedName>
        <fullName evidence="12">C2 domain-containing protein</fullName>
    </recommendedName>
</protein>